<gene>
    <name evidence="9" type="ORF">NCTC11862_01451</name>
</gene>
<feature type="signal peptide" evidence="7">
    <location>
        <begin position="1"/>
        <end position="28"/>
    </location>
</feature>
<dbReference type="GO" id="GO:0016740">
    <property type="term" value="F:transferase activity"/>
    <property type="evidence" value="ECO:0007669"/>
    <property type="project" value="UniProtKB-KW"/>
</dbReference>
<dbReference type="InterPro" id="IPR050979">
    <property type="entry name" value="LD-transpeptidase"/>
</dbReference>
<keyword evidence="4 6" id="KW-0573">Peptidoglycan synthesis</keyword>
<accession>A0A376CN12</accession>
<dbReference type="PROSITE" id="PS52029">
    <property type="entry name" value="LD_TPASE"/>
    <property type="match status" value="1"/>
</dbReference>
<feature type="active site" description="Proton donor/acceptor" evidence="6">
    <location>
        <position position="226"/>
    </location>
</feature>
<dbReference type="UniPathway" id="UPA00219"/>
<dbReference type="Gene3D" id="2.40.440.10">
    <property type="entry name" value="L,D-transpeptidase catalytic domain-like"/>
    <property type="match status" value="1"/>
</dbReference>
<dbReference type="AlphaFoldDB" id="A0A376CN12"/>
<dbReference type="GO" id="GO:0071972">
    <property type="term" value="F:peptidoglycan L,D-transpeptidase activity"/>
    <property type="evidence" value="ECO:0007669"/>
    <property type="project" value="TreeGrafter"/>
</dbReference>
<dbReference type="InterPro" id="IPR038063">
    <property type="entry name" value="Transpep_catalytic_dom"/>
</dbReference>
<protein>
    <submittedName>
        <fullName evidence="9">Putative secreted protein</fullName>
    </submittedName>
</protein>
<dbReference type="Proteomes" id="UP000254467">
    <property type="component" value="Unassembled WGS sequence"/>
</dbReference>
<comment type="pathway">
    <text evidence="1 6">Cell wall biogenesis; peptidoglycan biosynthesis.</text>
</comment>
<evidence type="ECO:0000313" key="9">
    <source>
        <dbReference type="EMBL" id="STC69652.1"/>
    </source>
</evidence>
<evidence type="ECO:0000256" key="2">
    <source>
        <dbReference type="ARBA" id="ARBA00022679"/>
    </source>
</evidence>
<evidence type="ECO:0000313" key="10">
    <source>
        <dbReference type="Proteomes" id="UP000254467"/>
    </source>
</evidence>
<proteinExistence type="predicted"/>
<evidence type="ECO:0000256" key="6">
    <source>
        <dbReference type="PROSITE-ProRule" id="PRU01373"/>
    </source>
</evidence>
<evidence type="ECO:0000256" key="4">
    <source>
        <dbReference type="ARBA" id="ARBA00022984"/>
    </source>
</evidence>
<evidence type="ECO:0000256" key="1">
    <source>
        <dbReference type="ARBA" id="ARBA00004752"/>
    </source>
</evidence>
<feature type="active site" description="Nucleophile" evidence="6">
    <location>
        <position position="237"/>
    </location>
</feature>
<dbReference type="RefSeq" id="WP_018581654.1">
    <property type="nucleotide sequence ID" value="NZ_LDYD01000005.1"/>
</dbReference>
<evidence type="ECO:0000256" key="7">
    <source>
        <dbReference type="SAM" id="SignalP"/>
    </source>
</evidence>
<keyword evidence="10" id="KW-1185">Reference proteome</keyword>
<organism evidence="9 10">
    <name type="scientific">Corynebacterium pilosum</name>
    <dbReference type="NCBI Taxonomy" id="35756"/>
    <lineage>
        <taxon>Bacteria</taxon>
        <taxon>Bacillati</taxon>
        <taxon>Actinomycetota</taxon>
        <taxon>Actinomycetes</taxon>
        <taxon>Mycobacteriales</taxon>
        <taxon>Corynebacteriaceae</taxon>
        <taxon>Corynebacterium</taxon>
    </lineage>
</organism>
<keyword evidence="7" id="KW-0732">Signal</keyword>
<name>A0A376CN12_9CORY</name>
<dbReference type="PANTHER" id="PTHR30582">
    <property type="entry name" value="L,D-TRANSPEPTIDASE"/>
    <property type="match status" value="1"/>
</dbReference>
<dbReference type="SUPFAM" id="SSF141523">
    <property type="entry name" value="L,D-transpeptidase catalytic domain-like"/>
    <property type="match status" value="1"/>
</dbReference>
<keyword evidence="2" id="KW-0808">Transferase</keyword>
<feature type="domain" description="L,D-TPase catalytic" evidence="8">
    <location>
        <begin position="153"/>
        <end position="261"/>
    </location>
</feature>
<dbReference type="STRING" id="35756.GCA_001044155_00921"/>
<dbReference type="GO" id="GO:0005576">
    <property type="term" value="C:extracellular region"/>
    <property type="evidence" value="ECO:0007669"/>
    <property type="project" value="TreeGrafter"/>
</dbReference>
<evidence type="ECO:0000256" key="5">
    <source>
        <dbReference type="ARBA" id="ARBA00023316"/>
    </source>
</evidence>
<keyword evidence="5 6" id="KW-0961">Cell wall biogenesis/degradation</keyword>
<dbReference type="GO" id="GO:0071555">
    <property type="term" value="P:cell wall organization"/>
    <property type="evidence" value="ECO:0007669"/>
    <property type="project" value="UniProtKB-UniRule"/>
</dbReference>
<dbReference type="InterPro" id="IPR005490">
    <property type="entry name" value="LD_TPept_cat_dom"/>
</dbReference>
<keyword evidence="3 6" id="KW-0133">Cell shape</keyword>
<evidence type="ECO:0000256" key="3">
    <source>
        <dbReference type="ARBA" id="ARBA00022960"/>
    </source>
</evidence>
<dbReference type="Pfam" id="PF03734">
    <property type="entry name" value="YkuD"/>
    <property type="match status" value="1"/>
</dbReference>
<dbReference type="GO" id="GO:0008360">
    <property type="term" value="P:regulation of cell shape"/>
    <property type="evidence" value="ECO:0007669"/>
    <property type="project" value="UniProtKB-UniRule"/>
</dbReference>
<dbReference type="EMBL" id="UFXQ01000001">
    <property type="protein sequence ID" value="STC69652.1"/>
    <property type="molecule type" value="Genomic_DNA"/>
</dbReference>
<dbReference type="CDD" id="cd16913">
    <property type="entry name" value="YkuD_like"/>
    <property type="match status" value="1"/>
</dbReference>
<evidence type="ECO:0000259" key="8">
    <source>
        <dbReference type="PROSITE" id="PS52029"/>
    </source>
</evidence>
<sequence>MSKFSRRLIAVAAAAVMAVASVPAQANAQQVPLPDLSSNMPALPNNLPALPSNQAELSSALGLPTPEQAREGGWQTRNELHRQIDTLPQGAHTKILKDAVDHGVEFFHPGLVGQKNAEAHRRAEEQRRQAEAARVAEQQRQQQAQLGPCPPAAEACIDVIGQRAWLQKDGVLTYGPVPVSTGANGWDTPEGWHKVNRKVKDEVSYEFNMAPMPYSVYFTYNGIAFHQGDPKLLSHGCVHVPPGDAKVFYDSLDIGDDVYVWGDLDRGVPNGRL</sequence>
<dbReference type="PANTHER" id="PTHR30582:SF33">
    <property type="entry name" value="EXPORTED PROTEIN"/>
    <property type="match status" value="1"/>
</dbReference>
<dbReference type="GO" id="GO:0018104">
    <property type="term" value="P:peptidoglycan-protein cross-linking"/>
    <property type="evidence" value="ECO:0007669"/>
    <property type="project" value="TreeGrafter"/>
</dbReference>
<feature type="chain" id="PRO_5016688412" evidence="7">
    <location>
        <begin position="29"/>
        <end position="273"/>
    </location>
</feature>
<reference evidence="9 10" key="1">
    <citation type="submission" date="2018-06" db="EMBL/GenBank/DDBJ databases">
        <authorList>
            <consortium name="Pathogen Informatics"/>
            <person name="Doyle S."/>
        </authorList>
    </citation>
    <scope>NUCLEOTIDE SEQUENCE [LARGE SCALE GENOMIC DNA]</scope>
    <source>
        <strain evidence="9 10">NCTC11862</strain>
    </source>
</reference>